<dbReference type="InterPro" id="IPR013517">
    <property type="entry name" value="FG-GAP"/>
</dbReference>
<keyword evidence="1 2" id="KW-0732">Signal</keyword>
<dbReference type="Pfam" id="PF13517">
    <property type="entry name" value="FG-GAP_3"/>
    <property type="match status" value="1"/>
</dbReference>
<proteinExistence type="predicted"/>
<dbReference type="AlphaFoldDB" id="A0A9D6Z280"/>
<feature type="signal peptide" evidence="2">
    <location>
        <begin position="1"/>
        <end position="30"/>
    </location>
</feature>
<evidence type="ECO:0000256" key="1">
    <source>
        <dbReference type="ARBA" id="ARBA00022729"/>
    </source>
</evidence>
<feature type="chain" id="PRO_5038431626" description="VCBS repeat-containing protein" evidence="2">
    <location>
        <begin position="31"/>
        <end position="397"/>
    </location>
</feature>
<evidence type="ECO:0008006" key="5">
    <source>
        <dbReference type="Google" id="ProtNLM"/>
    </source>
</evidence>
<dbReference type="Proteomes" id="UP000807825">
    <property type="component" value="Unassembled WGS sequence"/>
</dbReference>
<reference evidence="3" key="1">
    <citation type="submission" date="2020-07" db="EMBL/GenBank/DDBJ databases">
        <title>Huge and variable diversity of episymbiotic CPR bacteria and DPANN archaea in groundwater ecosystems.</title>
        <authorList>
            <person name="He C.Y."/>
            <person name="Keren R."/>
            <person name="Whittaker M."/>
            <person name="Farag I.F."/>
            <person name="Doudna J."/>
            <person name="Cate J.H.D."/>
            <person name="Banfield J.F."/>
        </authorList>
    </citation>
    <scope>NUCLEOTIDE SEQUENCE</scope>
    <source>
        <strain evidence="3">NC_groundwater_1664_Pr3_B-0.1um_52_9</strain>
    </source>
</reference>
<evidence type="ECO:0000256" key="2">
    <source>
        <dbReference type="SAM" id="SignalP"/>
    </source>
</evidence>
<dbReference type="EMBL" id="JACRDE010000539">
    <property type="protein sequence ID" value="MBI5251893.1"/>
    <property type="molecule type" value="Genomic_DNA"/>
</dbReference>
<accession>A0A9D6Z280</accession>
<gene>
    <name evidence="3" type="ORF">HY912_20570</name>
</gene>
<protein>
    <recommendedName>
        <fullName evidence="5">VCBS repeat-containing protein</fullName>
    </recommendedName>
</protein>
<evidence type="ECO:0000313" key="4">
    <source>
        <dbReference type="Proteomes" id="UP000807825"/>
    </source>
</evidence>
<evidence type="ECO:0000313" key="3">
    <source>
        <dbReference type="EMBL" id="MBI5251893.1"/>
    </source>
</evidence>
<dbReference type="InterPro" id="IPR028994">
    <property type="entry name" value="Integrin_alpha_N"/>
</dbReference>
<name>A0A9D6Z280_9BACT</name>
<comment type="caution">
    <text evidence="3">The sequence shown here is derived from an EMBL/GenBank/DDBJ whole genome shotgun (WGS) entry which is preliminary data.</text>
</comment>
<sequence length="397" mass="43807">MTVTRTCSALFRAAIIASVALCLSFPSVCAGALRKVTVFPFRVTSPGPDKDLQNFSDHANKRLRSTLDSLSENFALEPEMSTLALLKGKDAPETDEEALTLALEAHADLVVYGYLSRENSRFRLRAVMWDAQTGRAIVSTDMKVDNIHGLPNVLQLFINSVSKRLHGGPRLPLYRSTAPVPADVKGLNRTPTLVTLPRNTGPWRSPELGATLLGLDMGDLDGDKKNEIVFLDESGVTINRFEEGTIRPLTQFSESPAVFVSAEIEDLDGDGIAELILCYQKPTGIESAIVRYENRDFRIAVKIPNVILKTVKEPSIDAKKRILIGQRTDTENIFSGEMIRYELEGEKLTSIGNIALPPGTLVLSYDFGQLGKAGESFRVILNQDQRLMLFDSENRLI</sequence>
<organism evidence="3 4">
    <name type="scientific">Desulfomonile tiedjei</name>
    <dbReference type="NCBI Taxonomy" id="2358"/>
    <lineage>
        <taxon>Bacteria</taxon>
        <taxon>Pseudomonadati</taxon>
        <taxon>Thermodesulfobacteriota</taxon>
        <taxon>Desulfomonilia</taxon>
        <taxon>Desulfomonilales</taxon>
        <taxon>Desulfomonilaceae</taxon>
        <taxon>Desulfomonile</taxon>
    </lineage>
</organism>
<dbReference type="SUPFAM" id="SSF69318">
    <property type="entry name" value="Integrin alpha N-terminal domain"/>
    <property type="match status" value="1"/>
</dbReference>
<feature type="non-terminal residue" evidence="3">
    <location>
        <position position="397"/>
    </location>
</feature>